<reference evidence="1 2" key="1">
    <citation type="journal article" date="2022" name="DNA Res.">
        <title>Chromosomal-level genome assembly of the orchid tree Bauhinia variegata (Leguminosae; Cercidoideae) supports the allotetraploid origin hypothesis of Bauhinia.</title>
        <authorList>
            <person name="Zhong Y."/>
            <person name="Chen Y."/>
            <person name="Zheng D."/>
            <person name="Pang J."/>
            <person name="Liu Y."/>
            <person name="Luo S."/>
            <person name="Meng S."/>
            <person name="Qian L."/>
            <person name="Wei D."/>
            <person name="Dai S."/>
            <person name="Zhou R."/>
        </authorList>
    </citation>
    <scope>NUCLEOTIDE SEQUENCE [LARGE SCALE GENOMIC DNA]</scope>
    <source>
        <strain evidence="1">BV-YZ2020</strain>
    </source>
</reference>
<dbReference type="EMBL" id="CM039432">
    <property type="protein sequence ID" value="KAI4333207.1"/>
    <property type="molecule type" value="Genomic_DNA"/>
</dbReference>
<protein>
    <submittedName>
        <fullName evidence="1">Uncharacterized protein</fullName>
    </submittedName>
</protein>
<evidence type="ECO:0000313" key="1">
    <source>
        <dbReference type="EMBL" id="KAI4333207.1"/>
    </source>
</evidence>
<comment type="caution">
    <text evidence="1">The sequence shown here is derived from an EMBL/GenBank/DDBJ whole genome shotgun (WGS) entry which is preliminary data.</text>
</comment>
<sequence length="124" mass="13413">MASLPSVHLSQLNLGFRSRAEIPTIDVVKVSPGASPASSKPRFRGIPSLQIKRRSLIVSATDSNSKGEKPSINGTNDKETSNTGQGPPLLTILAGLFVLFLFGWILWFIVSWLIGLIFNLSPPK</sequence>
<keyword evidence="2" id="KW-1185">Reference proteome</keyword>
<accession>A0ACB9N9R2</accession>
<proteinExistence type="predicted"/>
<organism evidence="1 2">
    <name type="scientific">Bauhinia variegata</name>
    <name type="common">Purple orchid tree</name>
    <name type="synonym">Phanera variegata</name>
    <dbReference type="NCBI Taxonomy" id="167791"/>
    <lineage>
        <taxon>Eukaryota</taxon>
        <taxon>Viridiplantae</taxon>
        <taxon>Streptophyta</taxon>
        <taxon>Embryophyta</taxon>
        <taxon>Tracheophyta</taxon>
        <taxon>Spermatophyta</taxon>
        <taxon>Magnoliopsida</taxon>
        <taxon>eudicotyledons</taxon>
        <taxon>Gunneridae</taxon>
        <taxon>Pentapetalae</taxon>
        <taxon>rosids</taxon>
        <taxon>fabids</taxon>
        <taxon>Fabales</taxon>
        <taxon>Fabaceae</taxon>
        <taxon>Cercidoideae</taxon>
        <taxon>Cercideae</taxon>
        <taxon>Bauhiniinae</taxon>
        <taxon>Bauhinia</taxon>
    </lineage>
</organism>
<evidence type="ECO:0000313" key="2">
    <source>
        <dbReference type="Proteomes" id="UP000828941"/>
    </source>
</evidence>
<gene>
    <name evidence="1" type="ORF">L6164_018044</name>
</gene>
<dbReference type="Proteomes" id="UP000828941">
    <property type="component" value="Chromosome 7"/>
</dbReference>
<name>A0ACB9N9R2_BAUVA</name>